<evidence type="ECO:0000313" key="3">
    <source>
        <dbReference type="Proteomes" id="UP000288058"/>
    </source>
</evidence>
<dbReference type="RefSeq" id="WP_126781893.1">
    <property type="nucleotide sequence ID" value="NZ_PIQC01000005.1"/>
</dbReference>
<dbReference type="EMBL" id="PIQC01000005">
    <property type="protein sequence ID" value="RUO68807.1"/>
    <property type="molecule type" value="Genomic_DNA"/>
</dbReference>
<feature type="chain" id="PRO_5019196300" description="DUF3192 domain-containing protein" evidence="1">
    <location>
        <begin position="20"/>
        <end position="126"/>
    </location>
</feature>
<protein>
    <recommendedName>
        <fullName evidence="4">DUF3192 domain-containing protein</fullName>
    </recommendedName>
</protein>
<evidence type="ECO:0000313" key="2">
    <source>
        <dbReference type="EMBL" id="RUO68807.1"/>
    </source>
</evidence>
<proteinExistence type="predicted"/>
<dbReference type="Proteomes" id="UP000288058">
    <property type="component" value="Unassembled WGS sequence"/>
</dbReference>
<dbReference type="InterPro" id="IPR021534">
    <property type="entry name" value="DUF3192"/>
</dbReference>
<dbReference type="Pfam" id="PF11399">
    <property type="entry name" value="DUF3192"/>
    <property type="match status" value="1"/>
</dbReference>
<keyword evidence="3" id="KW-1185">Reference proteome</keyword>
<reference evidence="3" key="1">
    <citation type="journal article" date="2018" name="Front. Microbiol.">
        <title>Genome-Based Analysis Reveals the Taxonomy and Diversity of the Family Idiomarinaceae.</title>
        <authorList>
            <person name="Liu Y."/>
            <person name="Lai Q."/>
            <person name="Shao Z."/>
        </authorList>
    </citation>
    <scope>NUCLEOTIDE SEQUENCE [LARGE SCALE GENOMIC DNA]</scope>
    <source>
        <strain evidence="3">R22</strain>
    </source>
</reference>
<dbReference type="OrthoDB" id="6399368at2"/>
<keyword evidence="1" id="KW-0732">Signal</keyword>
<dbReference type="AlphaFoldDB" id="A0A432YYZ7"/>
<accession>A0A432YYZ7</accession>
<sequence length="126" mass="13898">MLKKSLLAAALLSSLTLSGCVVVKESSYDGNNEKYEGQQSEQRNRSSIAALPPSLSVSEALSRLGTPDFNDSWKTEQHNYQVLYYRTHRKHADGMTTRDECTAIVFVDDTLAGTGEMALDRIPKNG</sequence>
<gene>
    <name evidence="2" type="ORF">CWI78_07790</name>
</gene>
<name>A0A432YYZ7_9GAMM</name>
<dbReference type="PROSITE" id="PS51257">
    <property type="entry name" value="PROKAR_LIPOPROTEIN"/>
    <property type="match status" value="1"/>
</dbReference>
<comment type="caution">
    <text evidence="2">The sequence shown here is derived from an EMBL/GenBank/DDBJ whole genome shotgun (WGS) entry which is preliminary data.</text>
</comment>
<organism evidence="2 3">
    <name type="scientific">Idiomarina ramblicola</name>
    <dbReference type="NCBI Taxonomy" id="263724"/>
    <lineage>
        <taxon>Bacteria</taxon>
        <taxon>Pseudomonadati</taxon>
        <taxon>Pseudomonadota</taxon>
        <taxon>Gammaproteobacteria</taxon>
        <taxon>Alteromonadales</taxon>
        <taxon>Idiomarinaceae</taxon>
        <taxon>Idiomarina</taxon>
    </lineage>
</organism>
<feature type="signal peptide" evidence="1">
    <location>
        <begin position="1"/>
        <end position="19"/>
    </location>
</feature>
<evidence type="ECO:0008006" key="4">
    <source>
        <dbReference type="Google" id="ProtNLM"/>
    </source>
</evidence>
<evidence type="ECO:0000256" key="1">
    <source>
        <dbReference type="SAM" id="SignalP"/>
    </source>
</evidence>